<feature type="transmembrane region" description="Helical" evidence="8">
    <location>
        <begin position="101"/>
        <end position="123"/>
    </location>
</feature>
<evidence type="ECO:0000313" key="9">
    <source>
        <dbReference type="EMBL" id="QXQ14237.1"/>
    </source>
</evidence>
<evidence type="ECO:0000256" key="8">
    <source>
        <dbReference type="SAM" id="Phobius"/>
    </source>
</evidence>
<dbReference type="InterPro" id="IPR045324">
    <property type="entry name" value="Small_multidrug_res"/>
</dbReference>
<feature type="transmembrane region" description="Helical" evidence="8">
    <location>
        <begin position="160"/>
        <end position="177"/>
    </location>
</feature>
<dbReference type="EMBL" id="CP079105">
    <property type="protein sequence ID" value="QXQ14237.1"/>
    <property type="molecule type" value="Genomic_DNA"/>
</dbReference>
<keyword evidence="4 7" id="KW-0812">Transmembrane</keyword>
<comment type="similarity">
    <text evidence="7">Belongs to the drug/metabolite transporter (DMT) superfamily. Small multidrug resistance (SMR) (TC 2.A.7.1) family.</text>
</comment>
<dbReference type="PANTHER" id="PTHR30561:SF1">
    <property type="entry name" value="MULTIDRUG TRANSPORTER EMRE"/>
    <property type="match status" value="1"/>
</dbReference>
<reference evidence="9" key="1">
    <citation type="submission" date="2021-07" db="EMBL/GenBank/DDBJ databases">
        <title>Candidatus Kaistella beijingensis sp. nov. isolated from a municipal wastewater treatment plant is involved in sludge foaming.</title>
        <authorList>
            <person name="Song Y."/>
            <person name="Liu S.-J."/>
        </authorList>
    </citation>
    <scope>NUCLEOTIDE SEQUENCE</scope>
    <source>
        <strain evidence="9">DSM 43998</strain>
    </source>
</reference>
<keyword evidence="10" id="KW-1185">Reference proteome</keyword>
<keyword evidence="5 8" id="KW-1133">Transmembrane helix</keyword>
<keyword evidence="2" id="KW-0813">Transport</keyword>
<keyword evidence="6 8" id="KW-0472">Membrane</keyword>
<proteinExistence type="inferred from homology"/>
<accession>A0ABX8SB73</accession>
<evidence type="ECO:0000256" key="7">
    <source>
        <dbReference type="RuleBase" id="RU003942"/>
    </source>
</evidence>
<evidence type="ECO:0000313" key="10">
    <source>
        <dbReference type="Proteomes" id="UP000887023"/>
    </source>
</evidence>
<organism evidence="9 10">
    <name type="scientific">Skermania pinensis</name>
    <dbReference type="NCBI Taxonomy" id="39122"/>
    <lineage>
        <taxon>Bacteria</taxon>
        <taxon>Bacillati</taxon>
        <taxon>Actinomycetota</taxon>
        <taxon>Actinomycetes</taxon>
        <taxon>Mycobacteriales</taxon>
        <taxon>Gordoniaceae</taxon>
        <taxon>Skermania</taxon>
    </lineage>
</organism>
<dbReference type="Pfam" id="PF00893">
    <property type="entry name" value="Multi_Drug_Res"/>
    <property type="match status" value="1"/>
</dbReference>
<evidence type="ECO:0000256" key="4">
    <source>
        <dbReference type="ARBA" id="ARBA00022692"/>
    </source>
</evidence>
<dbReference type="Proteomes" id="UP000887023">
    <property type="component" value="Chromosome"/>
</dbReference>
<keyword evidence="3" id="KW-1003">Cell membrane</keyword>
<comment type="subcellular location">
    <subcellularLocation>
        <location evidence="1 7">Cell membrane</location>
        <topology evidence="1 7">Multi-pass membrane protein</topology>
    </subcellularLocation>
</comment>
<dbReference type="InterPro" id="IPR000390">
    <property type="entry name" value="Small_drug/metabolite_transptr"/>
</dbReference>
<evidence type="ECO:0000256" key="5">
    <source>
        <dbReference type="ARBA" id="ARBA00022989"/>
    </source>
</evidence>
<feature type="transmembrane region" description="Helical" evidence="8">
    <location>
        <begin position="73"/>
        <end position="94"/>
    </location>
</feature>
<evidence type="ECO:0000256" key="1">
    <source>
        <dbReference type="ARBA" id="ARBA00004651"/>
    </source>
</evidence>
<dbReference type="PANTHER" id="PTHR30561">
    <property type="entry name" value="SMR FAMILY PROTON-DEPENDENT DRUG EFFLUX TRANSPORTER SUGE"/>
    <property type="match status" value="1"/>
</dbReference>
<evidence type="ECO:0000256" key="2">
    <source>
        <dbReference type="ARBA" id="ARBA00022448"/>
    </source>
</evidence>
<name>A0ABX8SB73_9ACTN</name>
<protein>
    <submittedName>
        <fullName evidence="9">Multidrug efflux SMR transporter</fullName>
    </submittedName>
</protein>
<feature type="transmembrane region" description="Helical" evidence="8">
    <location>
        <begin position="129"/>
        <end position="151"/>
    </location>
</feature>
<gene>
    <name evidence="9" type="ORF">KV203_02030</name>
</gene>
<evidence type="ECO:0000256" key="3">
    <source>
        <dbReference type="ARBA" id="ARBA00022475"/>
    </source>
</evidence>
<sequence length="179" mass="18970">MRPRSDPGQLEHANAGEWALSVTRRRCGFGHAIPPCDETFRRRSVATHDNGPIFGDRAIVAGPRRVVGENAGVVWILLVCAIVCEVTATLALRYSDGLTRLLPVVITLVGYTTSFVLLSQVLVRGLAVGVAYAIWSAVGVAIVAIFGVLVLGEMLSWRQVAGLGLVIAGVVLLQSGVQA</sequence>
<evidence type="ECO:0000256" key="6">
    <source>
        <dbReference type="ARBA" id="ARBA00023136"/>
    </source>
</evidence>